<dbReference type="InterPro" id="IPR005107">
    <property type="entry name" value="CO_DH_flav_C"/>
</dbReference>
<organism evidence="3 4">
    <name type="scientific">Serinicoccus hydrothermalis</name>
    <dbReference type="NCBI Taxonomy" id="1758689"/>
    <lineage>
        <taxon>Bacteria</taxon>
        <taxon>Bacillati</taxon>
        <taxon>Actinomycetota</taxon>
        <taxon>Actinomycetes</taxon>
        <taxon>Micrococcales</taxon>
        <taxon>Ornithinimicrobiaceae</taxon>
        <taxon>Serinicoccus</taxon>
    </lineage>
</organism>
<evidence type="ECO:0000259" key="2">
    <source>
        <dbReference type="PROSITE" id="PS51387"/>
    </source>
</evidence>
<dbReference type="Pfam" id="PF00941">
    <property type="entry name" value="FAD_binding_5"/>
    <property type="match status" value="1"/>
</dbReference>
<dbReference type="EMBL" id="CP014989">
    <property type="protein sequence ID" value="ANS79427.1"/>
    <property type="molecule type" value="Genomic_DNA"/>
</dbReference>
<dbReference type="Gene3D" id="3.30.465.10">
    <property type="match status" value="2"/>
</dbReference>
<accession>A0A1B1NDB0</accession>
<dbReference type="GO" id="GO:0016491">
    <property type="term" value="F:oxidoreductase activity"/>
    <property type="evidence" value="ECO:0007669"/>
    <property type="project" value="UniProtKB-KW"/>
</dbReference>
<reference evidence="3 4" key="1">
    <citation type="submission" date="2016-03" db="EMBL/GenBank/DDBJ databases">
        <title>Shallow-sea hydrothermal system.</title>
        <authorList>
            <person name="Tang K."/>
        </authorList>
    </citation>
    <scope>NUCLEOTIDE SEQUENCE [LARGE SCALE GENOMIC DNA]</scope>
    <source>
        <strain evidence="3 4">JLT9</strain>
    </source>
</reference>
<dbReference type="Pfam" id="PF03450">
    <property type="entry name" value="CO_deh_flav_C"/>
    <property type="match status" value="1"/>
</dbReference>
<dbReference type="AlphaFoldDB" id="A0A1B1NDB0"/>
<dbReference type="GO" id="GO:0071949">
    <property type="term" value="F:FAD binding"/>
    <property type="evidence" value="ECO:0007669"/>
    <property type="project" value="InterPro"/>
</dbReference>
<dbReference type="InterPro" id="IPR016169">
    <property type="entry name" value="FAD-bd_PCMH_sub2"/>
</dbReference>
<dbReference type="SUPFAM" id="SSF56176">
    <property type="entry name" value="FAD-binding/transporter-associated domain-like"/>
    <property type="match status" value="1"/>
</dbReference>
<keyword evidence="4" id="KW-1185">Reference proteome</keyword>
<name>A0A1B1NDB0_9MICO</name>
<dbReference type="KEGG" id="serj:SGUI_2031"/>
<gene>
    <name evidence="3" type="ORF">SGUI_2031</name>
</gene>
<evidence type="ECO:0000256" key="1">
    <source>
        <dbReference type="ARBA" id="ARBA00023002"/>
    </source>
</evidence>
<dbReference type="PATRIC" id="fig|1758689.4.peg.2113"/>
<dbReference type="PROSITE" id="PS51387">
    <property type="entry name" value="FAD_PCMH"/>
    <property type="match status" value="1"/>
</dbReference>
<dbReference type="RefSeq" id="WP_066639696.1">
    <property type="nucleotide sequence ID" value="NZ_CP014989.1"/>
</dbReference>
<dbReference type="InterPro" id="IPR016166">
    <property type="entry name" value="FAD-bd_PCMH"/>
</dbReference>
<proteinExistence type="predicted"/>
<dbReference type="InterPro" id="IPR016167">
    <property type="entry name" value="FAD-bd_PCMH_sub1"/>
</dbReference>
<dbReference type="InterPro" id="IPR036318">
    <property type="entry name" value="FAD-bd_PCMH-like_sf"/>
</dbReference>
<dbReference type="InterPro" id="IPR036683">
    <property type="entry name" value="CO_DH_flav_C_dom_sf"/>
</dbReference>
<sequence length="332" mass="35340">MKPFTYERATSVADALRRTAGATQDGASAAYLAGGTNLVDHLRLGIREADRLIDVSHLDLTEVTELDDGTVRIGALARNADVAAHPLVRRRFPVVSAAMLAGASGQLRNMATMGGNLLQRTRCVYFQDLSTPCNKREPGSGCSAIEGFGTYNALIGASDACVAVHPSDLCVALAALDVTVVVEGPLGERRIDFGDLHRLPGDRPDQDTTLERSELITALEIAGPGFADRSRYRKLRERASYAFATVSVAAALDVRDGQIDDVRIGLGGVAHKPYRARRAEDALRGGPATHEAYAAAIATELEQARPGPDNAYKILQLQRAVPAVLDALTEAA</sequence>
<dbReference type="SMART" id="SM01092">
    <property type="entry name" value="CO_deh_flav_C"/>
    <property type="match status" value="1"/>
</dbReference>
<dbReference type="Proteomes" id="UP000092482">
    <property type="component" value="Chromosome"/>
</dbReference>
<evidence type="ECO:0000313" key="3">
    <source>
        <dbReference type="EMBL" id="ANS79427.1"/>
    </source>
</evidence>
<dbReference type="SUPFAM" id="SSF55447">
    <property type="entry name" value="CO dehydrogenase flavoprotein C-terminal domain-like"/>
    <property type="match status" value="1"/>
</dbReference>
<dbReference type="STRING" id="1758689.SGUI_2031"/>
<keyword evidence="1" id="KW-0560">Oxidoreductase</keyword>
<dbReference type="PANTHER" id="PTHR42659:SF1">
    <property type="entry name" value="OXIDOREDUCTASE"/>
    <property type="match status" value="1"/>
</dbReference>
<feature type="domain" description="FAD-binding PCMH-type" evidence="2">
    <location>
        <begin position="1"/>
        <end position="226"/>
    </location>
</feature>
<dbReference type="InterPro" id="IPR051312">
    <property type="entry name" value="Diverse_Substr_Oxidored"/>
</dbReference>
<dbReference type="Gene3D" id="3.30.390.50">
    <property type="entry name" value="CO dehydrogenase flavoprotein, C-terminal domain"/>
    <property type="match status" value="1"/>
</dbReference>
<evidence type="ECO:0000313" key="4">
    <source>
        <dbReference type="Proteomes" id="UP000092482"/>
    </source>
</evidence>
<protein>
    <submittedName>
        <fullName evidence="3">Periplasmic aromatic aldehyde oxidoreductase, FAD binding subunit YagS</fullName>
    </submittedName>
</protein>
<dbReference type="PANTHER" id="PTHR42659">
    <property type="entry name" value="XANTHINE DEHYDROGENASE SUBUNIT C-RELATED"/>
    <property type="match status" value="1"/>
</dbReference>
<dbReference type="InterPro" id="IPR002346">
    <property type="entry name" value="Mopterin_DH_FAD-bd"/>
</dbReference>
<dbReference type="Gene3D" id="3.30.43.10">
    <property type="entry name" value="Uridine Diphospho-n-acetylenolpyruvylglucosamine Reductase, domain 2"/>
    <property type="match status" value="1"/>
</dbReference>
<dbReference type="OrthoDB" id="9814706at2"/>